<name>A0A9D4CD62_DREPO</name>
<dbReference type="SUPFAM" id="SSF49842">
    <property type="entry name" value="TNF-like"/>
    <property type="match status" value="1"/>
</dbReference>
<keyword evidence="5" id="KW-1185">Reference proteome</keyword>
<organism evidence="4 5">
    <name type="scientific">Dreissena polymorpha</name>
    <name type="common">Zebra mussel</name>
    <name type="synonym">Mytilus polymorpha</name>
    <dbReference type="NCBI Taxonomy" id="45954"/>
    <lineage>
        <taxon>Eukaryota</taxon>
        <taxon>Metazoa</taxon>
        <taxon>Spiralia</taxon>
        <taxon>Lophotrochozoa</taxon>
        <taxon>Mollusca</taxon>
        <taxon>Bivalvia</taxon>
        <taxon>Autobranchia</taxon>
        <taxon>Heteroconchia</taxon>
        <taxon>Euheterodonta</taxon>
        <taxon>Imparidentia</taxon>
        <taxon>Neoheterodontei</taxon>
        <taxon>Myida</taxon>
        <taxon>Dreissenoidea</taxon>
        <taxon>Dreissenidae</taxon>
        <taxon>Dreissena</taxon>
    </lineage>
</organism>
<feature type="domain" description="C1q" evidence="3">
    <location>
        <begin position="1"/>
        <end position="89"/>
    </location>
</feature>
<comment type="subcellular location">
    <subcellularLocation>
        <location evidence="1">Secreted</location>
    </subcellularLocation>
</comment>
<dbReference type="InterPro" id="IPR008983">
    <property type="entry name" value="Tumour_necrosis_fac-like_dom"/>
</dbReference>
<dbReference type="Gene3D" id="2.60.120.40">
    <property type="match status" value="1"/>
</dbReference>
<sequence>MKAAGQEHIGLNQNIVFEKVLTNEGGGYHPNHGVFTAPQSGVYVFSSSIMATPGGEIHTAIVHNENAVARIFAHSVGIMTKEVRRLFLR</sequence>
<reference evidence="4" key="2">
    <citation type="submission" date="2020-11" db="EMBL/GenBank/DDBJ databases">
        <authorList>
            <person name="McCartney M.A."/>
            <person name="Auch B."/>
            <person name="Kono T."/>
            <person name="Mallez S."/>
            <person name="Becker A."/>
            <person name="Gohl D.M."/>
            <person name="Silverstein K.A.T."/>
            <person name="Koren S."/>
            <person name="Bechman K.B."/>
            <person name="Herman A."/>
            <person name="Abrahante J.E."/>
            <person name="Garbe J."/>
        </authorList>
    </citation>
    <scope>NUCLEOTIDE SEQUENCE</scope>
    <source>
        <strain evidence="4">Duluth1</strain>
        <tissue evidence="4">Whole animal</tissue>
    </source>
</reference>
<protein>
    <recommendedName>
        <fullName evidence="3">C1q domain-containing protein</fullName>
    </recommendedName>
</protein>
<evidence type="ECO:0000256" key="1">
    <source>
        <dbReference type="ARBA" id="ARBA00004613"/>
    </source>
</evidence>
<gene>
    <name evidence="4" type="ORF">DPMN_064420</name>
</gene>
<dbReference type="PANTHER" id="PTHR15427">
    <property type="entry name" value="EMILIN ELASTIN MICROFIBRIL INTERFACE-LOCATED PROTEIN ELASTIN MICROFIBRIL INTERFACER"/>
    <property type="match status" value="1"/>
</dbReference>
<reference evidence="4" key="1">
    <citation type="journal article" date="2019" name="bioRxiv">
        <title>The Genome of the Zebra Mussel, Dreissena polymorpha: A Resource for Invasive Species Research.</title>
        <authorList>
            <person name="McCartney M.A."/>
            <person name="Auch B."/>
            <person name="Kono T."/>
            <person name="Mallez S."/>
            <person name="Zhang Y."/>
            <person name="Obille A."/>
            <person name="Becker A."/>
            <person name="Abrahante J.E."/>
            <person name="Garbe J."/>
            <person name="Badalamenti J.P."/>
            <person name="Herman A."/>
            <person name="Mangelson H."/>
            <person name="Liachko I."/>
            <person name="Sullivan S."/>
            <person name="Sone E.D."/>
            <person name="Koren S."/>
            <person name="Silverstein K.A.T."/>
            <person name="Beckman K.B."/>
            <person name="Gohl D.M."/>
        </authorList>
    </citation>
    <scope>NUCLEOTIDE SEQUENCE</scope>
    <source>
        <strain evidence="4">Duluth1</strain>
        <tissue evidence="4">Whole animal</tissue>
    </source>
</reference>
<evidence type="ECO:0000256" key="2">
    <source>
        <dbReference type="ARBA" id="ARBA00022525"/>
    </source>
</evidence>
<evidence type="ECO:0000313" key="4">
    <source>
        <dbReference type="EMBL" id="KAH3721492.1"/>
    </source>
</evidence>
<dbReference type="Proteomes" id="UP000828390">
    <property type="component" value="Unassembled WGS sequence"/>
</dbReference>
<evidence type="ECO:0000259" key="3">
    <source>
        <dbReference type="PROSITE" id="PS50871"/>
    </source>
</evidence>
<accession>A0A9D4CD62</accession>
<proteinExistence type="predicted"/>
<dbReference type="PROSITE" id="PS50871">
    <property type="entry name" value="C1Q"/>
    <property type="match status" value="1"/>
</dbReference>
<dbReference type="InterPro" id="IPR050392">
    <property type="entry name" value="Collagen/C1q_domain"/>
</dbReference>
<dbReference type="InterPro" id="IPR001073">
    <property type="entry name" value="C1q_dom"/>
</dbReference>
<dbReference type="AlphaFoldDB" id="A0A9D4CD62"/>
<evidence type="ECO:0000313" key="5">
    <source>
        <dbReference type="Proteomes" id="UP000828390"/>
    </source>
</evidence>
<dbReference type="EMBL" id="JAIWYP010000013">
    <property type="protein sequence ID" value="KAH3721492.1"/>
    <property type="molecule type" value="Genomic_DNA"/>
</dbReference>
<dbReference type="PANTHER" id="PTHR15427:SF50">
    <property type="entry name" value="COMPLEMENT C1Q TUMOR NECROSIS FACTOR-RELATED PROTEIN 2-LIKE"/>
    <property type="match status" value="1"/>
</dbReference>
<keyword evidence="2" id="KW-0964">Secreted</keyword>
<comment type="caution">
    <text evidence="4">The sequence shown here is derived from an EMBL/GenBank/DDBJ whole genome shotgun (WGS) entry which is preliminary data.</text>
</comment>
<dbReference type="Pfam" id="PF00386">
    <property type="entry name" value="C1q"/>
    <property type="match status" value="1"/>
</dbReference>
<dbReference type="GO" id="GO:0005576">
    <property type="term" value="C:extracellular region"/>
    <property type="evidence" value="ECO:0007669"/>
    <property type="project" value="UniProtKB-SubCell"/>
</dbReference>